<dbReference type="InterPro" id="IPR009078">
    <property type="entry name" value="Ferritin-like_SF"/>
</dbReference>
<dbReference type="InterPro" id="IPR003251">
    <property type="entry name" value="Rr_diiron-bd_dom"/>
</dbReference>
<dbReference type="RefSeq" id="WP_315341214.1">
    <property type="nucleotide sequence ID" value="NZ_JAVDZE010000002.1"/>
</dbReference>
<comment type="caution">
    <text evidence="2">The sequence shown here is derived from an EMBL/GenBank/DDBJ whole genome shotgun (WGS) entry which is preliminary data.</text>
</comment>
<proteinExistence type="predicted"/>
<dbReference type="Pfam" id="PF02915">
    <property type="entry name" value="Rubrerythrin"/>
    <property type="match status" value="1"/>
</dbReference>
<dbReference type="AlphaFoldDB" id="A0AAE4T3I9"/>
<evidence type="ECO:0000313" key="2">
    <source>
        <dbReference type="EMBL" id="MDV3103806.1"/>
    </source>
</evidence>
<dbReference type="GO" id="GO:0046872">
    <property type="term" value="F:metal ion binding"/>
    <property type="evidence" value="ECO:0007669"/>
    <property type="project" value="InterPro"/>
</dbReference>
<feature type="domain" description="Rubrerythrin diiron-binding" evidence="1">
    <location>
        <begin position="18"/>
        <end position="154"/>
    </location>
</feature>
<keyword evidence="3" id="KW-1185">Reference proteome</keyword>
<dbReference type="EMBL" id="JAVDZE010000002">
    <property type="protein sequence ID" value="MDV3103806.1"/>
    <property type="molecule type" value="Genomic_DNA"/>
</dbReference>
<name>A0AAE4T3I9_9EURY</name>
<dbReference type="CDD" id="cd01045">
    <property type="entry name" value="Ferritin_like_AB"/>
    <property type="match status" value="1"/>
</dbReference>
<dbReference type="SUPFAM" id="SSF47240">
    <property type="entry name" value="Ferritin-like"/>
    <property type="match status" value="1"/>
</dbReference>
<reference evidence="2 3" key="1">
    <citation type="submission" date="2023-08" db="EMBL/GenBank/DDBJ databases">
        <title>Draft genome sequence of Thermococcus waiotapuensis WT1T, a thermophilic sulphur-dependent archaeon from order Thermococcales.</title>
        <authorList>
            <person name="Manners S.H."/>
            <person name="Carere C.R."/>
            <person name="Dhami M.K."/>
            <person name="Dobson R.C.J."/>
            <person name="Stott M.B."/>
        </authorList>
    </citation>
    <scope>NUCLEOTIDE SEQUENCE [LARGE SCALE GENOMIC DNA]</scope>
    <source>
        <strain evidence="2 3">WT1</strain>
    </source>
</reference>
<sequence>MIDVEEIIERLSRLSYGEALAYWIKNEMEEAEFYRQLAERAKDLGLPGSLVETFKKLSKDSEKHAKELTRLFRETYSREPGGDIPPIEVLPLLSEFERADRLEEVITSAMESELIAMNAYRTLAEKVDDPRLRELYLRLSEVERTHYEALKREYEKLGG</sequence>
<dbReference type="PANTHER" id="PTHR33531:SF10">
    <property type="entry name" value="BLR7895 PROTEIN"/>
    <property type="match status" value="1"/>
</dbReference>
<organism evidence="2 3">
    <name type="scientific">Thermococcus waiotapuensis</name>
    <dbReference type="NCBI Taxonomy" id="90909"/>
    <lineage>
        <taxon>Archaea</taxon>
        <taxon>Methanobacteriati</taxon>
        <taxon>Methanobacteriota</taxon>
        <taxon>Thermococci</taxon>
        <taxon>Thermococcales</taxon>
        <taxon>Thermococcaceae</taxon>
        <taxon>Thermococcus</taxon>
    </lineage>
</organism>
<dbReference type="PANTHER" id="PTHR33531">
    <property type="entry name" value="RUBRERYTHRIN SUBFAMILY"/>
    <property type="match status" value="1"/>
</dbReference>
<dbReference type="InterPro" id="IPR012347">
    <property type="entry name" value="Ferritin-like"/>
</dbReference>
<evidence type="ECO:0000259" key="1">
    <source>
        <dbReference type="Pfam" id="PF02915"/>
    </source>
</evidence>
<dbReference type="Gene3D" id="1.20.1260.10">
    <property type="match status" value="1"/>
</dbReference>
<dbReference type="GO" id="GO:0016491">
    <property type="term" value="F:oxidoreductase activity"/>
    <property type="evidence" value="ECO:0007669"/>
    <property type="project" value="InterPro"/>
</dbReference>
<accession>A0AAE4T3I9</accession>
<protein>
    <submittedName>
        <fullName evidence="2">Ferritin family protein</fullName>
    </submittedName>
</protein>
<evidence type="ECO:0000313" key="3">
    <source>
        <dbReference type="Proteomes" id="UP001245683"/>
    </source>
</evidence>
<dbReference type="Proteomes" id="UP001245683">
    <property type="component" value="Unassembled WGS sequence"/>
</dbReference>
<gene>
    <name evidence="2" type="ORF">RBI02_04505</name>
</gene>